<proteinExistence type="predicted"/>
<evidence type="ECO:0000313" key="2">
    <source>
        <dbReference type="EMBL" id="KIM89179.1"/>
    </source>
</evidence>
<dbReference type="OrthoDB" id="9991317at2759"/>
<dbReference type="STRING" id="765440.A0A0C3GBT4"/>
<dbReference type="InterPro" id="IPR024983">
    <property type="entry name" value="CHAT_dom"/>
</dbReference>
<accession>A0A0C3GBT4</accession>
<organism evidence="2 3">
    <name type="scientific">Piloderma croceum (strain F 1598)</name>
    <dbReference type="NCBI Taxonomy" id="765440"/>
    <lineage>
        <taxon>Eukaryota</taxon>
        <taxon>Fungi</taxon>
        <taxon>Dikarya</taxon>
        <taxon>Basidiomycota</taxon>
        <taxon>Agaricomycotina</taxon>
        <taxon>Agaricomycetes</taxon>
        <taxon>Agaricomycetidae</taxon>
        <taxon>Atheliales</taxon>
        <taxon>Atheliaceae</taxon>
        <taxon>Piloderma</taxon>
    </lineage>
</organism>
<keyword evidence="3" id="KW-1185">Reference proteome</keyword>
<dbReference type="Proteomes" id="UP000054166">
    <property type="component" value="Unassembled WGS sequence"/>
</dbReference>
<gene>
    <name evidence="2" type="ORF">PILCRDRAFT_61485</name>
</gene>
<evidence type="ECO:0000259" key="1">
    <source>
        <dbReference type="Pfam" id="PF12770"/>
    </source>
</evidence>
<reference evidence="3" key="2">
    <citation type="submission" date="2015-01" db="EMBL/GenBank/DDBJ databases">
        <title>Evolutionary Origins and Diversification of the Mycorrhizal Mutualists.</title>
        <authorList>
            <consortium name="DOE Joint Genome Institute"/>
            <consortium name="Mycorrhizal Genomics Consortium"/>
            <person name="Kohler A."/>
            <person name="Kuo A."/>
            <person name="Nagy L.G."/>
            <person name="Floudas D."/>
            <person name="Copeland A."/>
            <person name="Barry K.W."/>
            <person name="Cichocki N."/>
            <person name="Veneault-Fourrey C."/>
            <person name="LaButti K."/>
            <person name="Lindquist E.A."/>
            <person name="Lipzen A."/>
            <person name="Lundell T."/>
            <person name="Morin E."/>
            <person name="Murat C."/>
            <person name="Riley R."/>
            <person name="Ohm R."/>
            <person name="Sun H."/>
            <person name="Tunlid A."/>
            <person name="Henrissat B."/>
            <person name="Grigoriev I.V."/>
            <person name="Hibbett D.S."/>
            <person name="Martin F."/>
        </authorList>
    </citation>
    <scope>NUCLEOTIDE SEQUENCE [LARGE SCALE GENOMIC DNA]</scope>
    <source>
        <strain evidence="3">F 1598</strain>
    </source>
</reference>
<dbReference type="HOGENOM" id="CLU_2146800_0_0_1"/>
<dbReference type="Pfam" id="PF12770">
    <property type="entry name" value="CHAT"/>
    <property type="match status" value="1"/>
</dbReference>
<protein>
    <recommendedName>
        <fullName evidence="1">CHAT domain-containing protein</fullName>
    </recommendedName>
</protein>
<name>A0A0C3GBT4_PILCF</name>
<dbReference type="InParanoid" id="A0A0C3GBT4"/>
<evidence type="ECO:0000313" key="3">
    <source>
        <dbReference type="Proteomes" id="UP000054166"/>
    </source>
</evidence>
<feature type="domain" description="CHAT" evidence="1">
    <location>
        <begin position="8"/>
        <end position="111"/>
    </location>
</feature>
<sequence>MVDCVACALDSCTCIHFACHGFQAPRNGMKSAFASHDGYLKLTQIASKRLSNSQFAFLSVCHAASGLKDLSGEAMHLSAGVRFAGFPSIIAMWSICDKDAPKVADHTYHYFL</sequence>
<dbReference type="EMBL" id="KN832975">
    <property type="protein sequence ID" value="KIM89179.1"/>
    <property type="molecule type" value="Genomic_DNA"/>
</dbReference>
<dbReference type="AlphaFoldDB" id="A0A0C3GBT4"/>
<reference evidence="2 3" key="1">
    <citation type="submission" date="2014-04" db="EMBL/GenBank/DDBJ databases">
        <authorList>
            <consortium name="DOE Joint Genome Institute"/>
            <person name="Kuo A."/>
            <person name="Tarkka M."/>
            <person name="Buscot F."/>
            <person name="Kohler A."/>
            <person name="Nagy L.G."/>
            <person name="Floudas D."/>
            <person name="Copeland A."/>
            <person name="Barry K.W."/>
            <person name="Cichocki N."/>
            <person name="Veneault-Fourrey C."/>
            <person name="LaButti K."/>
            <person name="Lindquist E.A."/>
            <person name="Lipzen A."/>
            <person name="Lundell T."/>
            <person name="Morin E."/>
            <person name="Murat C."/>
            <person name="Sun H."/>
            <person name="Tunlid A."/>
            <person name="Henrissat B."/>
            <person name="Grigoriev I.V."/>
            <person name="Hibbett D.S."/>
            <person name="Martin F."/>
            <person name="Nordberg H.P."/>
            <person name="Cantor M.N."/>
            <person name="Hua S.X."/>
        </authorList>
    </citation>
    <scope>NUCLEOTIDE SEQUENCE [LARGE SCALE GENOMIC DNA]</scope>
    <source>
        <strain evidence="2 3">F 1598</strain>
    </source>
</reference>